<protein>
    <submittedName>
        <fullName evidence="1">Uncharacterized protein</fullName>
    </submittedName>
</protein>
<dbReference type="EMBL" id="LAZR01033029">
    <property type="protein sequence ID" value="KKL49238.1"/>
    <property type="molecule type" value="Genomic_DNA"/>
</dbReference>
<comment type="caution">
    <text evidence="1">The sequence shown here is derived from an EMBL/GenBank/DDBJ whole genome shotgun (WGS) entry which is preliminary data.</text>
</comment>
<evidence type="ECO:0000313" key="1">
    <source>
        <dbReference type="EMBL" id="KKL49238.1"/>
    </source>
</evidence>
<name>A0A0F9CIY6_9ZZZZ</name>
<proteinExistence type="predicted"/>
<feature type="non-terminal residue" evidence="1">
    <location>
        <position position="117"/>
    </location>
</feature>
<organism evidence="1">
    <name type="scientific">marine sediment metagenome</name>
    <dbReference type="NCBI Taxonomy" id="412755"/>
    <lineage>
        <taxon>unclassified sequences</taxon>
        <taxon>metagenomes</taxon>
        <taxon>ecological metagenomes</taxon>
    </lineage>
</organism>
<accession>A0A0F9CIY6</accession>
<gene>
    <name evidence="1" type="ORF">LCGC14_2317530</name>
</gene>
<sequence length="117" mass="13105">MNLMEEITKALSKPPRSEDMSHTKGKWEVKYYHNHGDRKHDEPIVPDIMCNQERIATIPVYAAAHGNQEIADANARLIAAAPELLDACKNARILLSNVTIPMGINKQGTKINIIYEV</sequence>
<dbReference type="AlphaFoldDB" id="A0A0F9CIY6"/>
<reference evidence="1" key="1">
    <citation type="journal article" date="2015" name="Nature">
        <title>Complex archaea that bridge the gap between prokaryotes and eukaryotes.</title>
        <authorList>
            <person name="Spang A."/>
            <person name="Saw J.H."/>
            <person name="Jorgensen S.L."/>
            <person name="Zaremba-Niedzwiedzka K."/>
            <person name="Martijn J."/>
            <person name="Lind A.E."/>
            <person name="van Eijk R."/>
            <person name="Schleper C."/>
            <person name="Guy L."/>
            <person name="Ettema T.J."/>
        </authorList>
    </citation>
    <scope>NUCLEOTIDE SEQUENCE</scope>
</reference>